<proteinExistence type="predicted"/>
<protein>
    <submittedName>
        <fullName evidence="1">Uncharacterized protein</fullName>
    </submittedName>
</protein>
<accession>A0A0B7K0B8</accession>
<evidence type="ECO:0000313" key="1">
    <source>
        <dbReference type="EMBL" id="CEO50773.1"/>
    </source>
</evidence>
<gene>
    <name evidence="1" type="ORF">BN869_000006831_1</name>
</gene>
<organism evidence="1">
    <name type="scientific">Bionectria ochroleuca</name>
    <name type="common">Gliocladium roseum</name>
    <dbReference type="NCBI Taxonomy" id="29856"/>
    <lineage>
        <taxon>Eukaryota</taxon>
        <taxon>Fungi</taxon>
        <taxon>Dikarya</taxon>
        <taxon>Ascomycota</taxon>
        <taxon>Pezizomycotina</taxon>
        <taxon>Sordariomycetes</taxon>
        <taxon>Hypocreomycetidae</taxon>
        <taxon>Hypocreales</taxon>
        <taxon>Bionectriaceae</taxon>
        <taxon>Clonostachys</taxon>
    </lineage>
</organism>
<feature type="non-terminal residue" evidence="1">
    <location>
        <position position="1"/>
    </location>
</feature>
<dbReference type="EMBL" id="CDPU01000020">
    <property type="protein sequence ID" value="CEO50773.1"/>
    <property type="molecule type" value="Genomic_DNA"/>
</dbReference>
<sequence>EFLLSDSSAFHSILLISGIFSIQILSRHRSIASEKLPRPLVRDHNNFYRPTIYLLAPRPLTQGRPSRGKQEPNIPASRVHVISSTKRRAATSHAFKKLKHQYGDKQILLDARVQTTSGRFNATSS</sequence>
<dbReference type="AlphaFoldDB" id="A0A0B7K0B8"/>
<name>A0A0B7K0B8_BIOOC</name>
<reference evidence="1" key="1">
    <citation type="submission" date="2015-01" db="EMBL/GenBank/DDBJ databases">
        <authorList>
            <person name="Durling Mikael"/>
        </authorList>
    </citation>
    <scope>NUCLEOTIDE SEQUENCE</scope>
</reference>